<reference evidence="2 3" key="2">
    <citation type="submission" date="2018-11" db="EMBL/GenBank/DDBJ databases">
        <authorList>
            <consortium name="Pathogen Informatics"/>
        </authorList>
    </citation>
    <scope>NUCLEOTIDE SEQUENCE [LARGE SCALE GENOMIC DNA]</scope>
    <source>
        <strain evidence="2 3">Egypt</strain>
    </source>
</reference>
<protein>
    <submittedName>
        <fullName evidence="4">Calponin-homology (CH) domain-containing protein</fullName>
    </submittedName>
</protein>
<evidence type="ECO:0000313" key="4">
    <source>
        <dbReference type="WBParaSite" id="ECPE_0000980401-mRNA-1"/>
    </source>
</evidence>
<dbReference type="Gene3D" id="1.10.418.10">
    <property type="entry name" value="Calponin-like domain"/>
    <property type="match status" value="1"/>
</dbReference>
<dbReference type="WBParaSite" id="ECPE_0000980401-mRNA-1">
    <property type="protein sequence ID" value="ECPE_0000980401-mRNA-1"/>
    <property type="gene ID" value="ECPE_0000980401"/>
</dbReference>
<dbReference type="PANTHER" id="PTHR23167:SF46">
    <property type="entry name" value="EPS15 HOMOLOGY DOMAIN CONTAINING PROTEIN-BINDING PROTEIN 1, ISOFORM F"/>
    <property type="match status" value="1"/>
</dbReference>
<dbReference type="InterPro" id="IPR036872">
    <property type="entry name" value="CH_dom_sf"/>
</dbReference>
<feature type="domain" description="Calponin-homology (CH)" evidence="1">
    <location>
        <begin position="162"/>
        <end position="267"/>
    </location>
</feature>
<proteinExistence type="predicted"/>
<dbReference type="InterPro" id="IPR050540">
    <property type="entry name" value="F-actin_Monoox_Mical"/>
</dbReference>
<gene>
    <name evidence="2" type="ORF">ECPE_LOCUS9773</name>
</gene>
<sequence length="310" mass="34831">MHVDSNPTEATDLFHNSIATKQANAREVIDILDIFRDTKNLYYLCKHLAGQKLMTPEVSAVIQTAVSEISSRQAWDSESQLRDTSLESSSLFHSLLILALDALWIFIVAVRAGTGPQTNLMGSISSSGSTLTRRSWTGTPSGPAQTPSVLSVRTPCLDRWLIGQDERLMAWCIAITEGYNGLNICNFTHSWRDGLAFLAIAHQSRPDLFTYETRLEKTVNQNLSLAFHLATAEFATPRLLEPMDMHPDNVDARATAAYVMEFRKAVERDRKRRSRGILEIQTTTMVSVREECNLPRSKRERSVYGFSCCR</sequence>
<accession>A0A183AS38</accession>
<name>A0A183AS38_9TREM</name>
<dbReference type="SMART" id="SM00033">
    <property type="entry name" value="CH"/>
    <property type="match status" value="1"/>
</dbReference>
<evidence type="ECO:0000313" key="2">
    <source>
        <dbReference type="EMBL" id="VDP85942.1"/>
    </source>
</evidence>
<evidence type="ECO:0000313" key="3">
    <source>
        <dbReference type="Proteomes" id="UP000272942"/>
    </source>
</evidence>
<dbReference type="Proteomes" id="UP000272942">
    <property type="component" value="Unassembled WGS sequence"/>
</dbReference>
<dbReference type="EMBL" id="UZAN01047937">
    <property type="protein sequence ID" value="VDP85942.1"/>
    <property type="molecule type" value="Genomic_DNA"/>
</dbReference>
<dbReference type="PROSITE" id="PS50021">
    <property type="entry name" value="CH"/>
    <property type="match status" value="1"/>
</dbReference>
<dbReference type="OrthoDB" id="6260798at2759"/>
<dbReference type="SUPFAM" id="SSF47576">
    <property type="entry name" value="Calponin-homology domain, CH-domain"/>
    <property type="match status" value="1"/>
</dbReference>
<reference evidence="4" key="1">
    <citation type="submission" date="2016-06" db="UniProtKB">
        <authorList>
            <consortium name="WormBaseParasite"/>
        </authorList>
    </citation>
    <scope>IDENTIFICATION</scope>
</reference>
<evidence type="ECO:0000259" key="1">
    <source>
        <dbReference type="PROSITE" id="PS50021"/>
    </source>
</evidence>
<dbReference type="InterPro" id="IPR001715">
    <property type="entry name" value="CH_dom"/>
</dbReference>
<keyword evidence="3" id="KW-1185">Reference proteome</keyword>
<dbReference type="PANTHER" id="PTHR23167">
    <property type="entry name" value="CALPONIN HOMOLOGY DOMAIN-CONTAINING PROTEIN DDB_G0272472-RELATED"/>
    <property type="match status" value="1"/>
</dbReference>
<dbReference type="AlphaFoldDB" id="A0A183AS38"/>
<dbReference type="Pfam" id="PF00307">
    <property type="entry name" value="CH"/>
    <property type="match status" value="1"/>
</dbReference>
<organism evidence="4">
    <name type="scientific">Echinostoma caproni</name>
    <dbReference type="NCBI Taxonomy" id="27848"/>
    <lineage>
        <taxon>Eukaryota</taxon>
        <taxon>Metazoa</taxon>
        <taxon>Spiralia</taxon>
        <taxon>Lophotrochozoa</taxon>
        <taxon>Platyhelminthes</taxon>
        <taxon>Trematoda</taxon>
        <taxon>Digenea</taxon>
        <taxon>Plagiorchiida</taxon>
        <taxon>Echinostomata</taxon>
        <taxon>Echinostomatoidea</taxon>
        <taxon>Echinostomatidae</taxon>
        <taxon>Echinostoma</taxon>
    </lineage>
</organism>